<keyword evidence="2" id="KW-0067">ATP-binding</keyword>
<evidence type="ECO:0000259" key="4">
    <source>
        <dbReference type="Pfam" id="PF17862"/>
    </source>
</evidence>
<reference evidence="5 6" key="2">
    <citation type="journal article" date="2017" name="Front. Plant Sci.">
        <title>Gene Classification and Mining of Molecular Markers Useful in Red Clover (Trifolium pratense) Breeding.</title>
        <authorList>
            <person name="Istvanek J."/>
            <person name="Dluhosova J."/>
            <person name="Dluhos P."/>
            <person name="Patkova L."/>
            <person name="Nedelnik J."/>
            <person name="Repkova J."/>
        </authorList>
    </citation>
    <scope>NUCLEOTIDE SEQUENCE [LARGE SCALE GENOMIC DNA]</scope>
    <source>
        <strain evidence="6">cv. Tatra</strain>
        <tissue evidence="5">Young leaves</tissue>
    </source>
</reference>
<name>A0A2K3NXU7_TRIPR</name>
<gene>
    <name evidence="5" type="ORF">L195_g004364</name>
</gene>
<dbReference type="EMBL" id="ASHM01002149">
    <property type="protein sequence ID" value="PNY07858.1"/>
    <property type="molecule type" value="Genomic_DNA"/>
</dbReference>
<dbReference type="Proteomes" id="UP000236291">
    <property type="component" value="Unassembled WGS sequence"/>
</dbReference>
<evidence type="ECO:0000313" key="5">
    <source>
        <dbReference type="EMBL" id="PNY07858.1"/>
    </source>
</evidence>
<dbReference type="STRING" id="57577.A0A2K3NXU7"/>
<dbReference type="GO" id="GO:0005524">
    <property type="term" value="F:ATP binding"/>
    <property type="evidence" value="ECO:0007669"/>
    <property type="project" value="UniProtKB-KW"/>
</dbReference>
<reference evidence="5 6" key="1">
    <citation type="journal article" date="2014" name="Am. J. Bot.">
        <title>Genome assembly and annotation for red clover (Trifolium pratense; Fabaceae).</title>
        <authorList>
            <person name="Istvanek J."/>
            <person name="Jaros M."/>
            <person name="Krenek A."/>
            <person name="Repkova J."/>
        </authorList>
    </citation>
    <scope>NUCLEOTIDE SEQUENCE [LARGE SCALE GENOMIC DNA]</scope>
    <source>
        <strain evidence="6">cv. Tatra</strain>
        <tissue evidence="5">Young leaves</tissue>
    </source>
</reference>
<dbReference type="InterPro" id="IPR010525">
    <property type="entry name" value="ARF_dom"/>
</dbReference>
<dbReference type="Pfam" id="PF17862">
    <property type="entry name" value="AAA_lid_3"/>
    <property type="match status" value="1"/>
</dbReference>
<evidence type="ECO:0000313" key="6">
    <source>
        <dbReference type="Proteomes" id="UP000236291"/>
    </source>
</evidence>
<proteinExistence type="predicted"/>
<feature type="domain" description="Auxin response factor" evidence="3">
    <location>
        <begin position="71"/>
        <end position="132"/>
    </location>
</feature>
<accession>A0A2K3NXU7</accession>
<evidence type="ECO:0000256" key="2">
    <source>
        <dbReference type="ARBA" id="ARBA00022840"/>
    </source>
</evidence>
<dbReference type="GO" id="GO:0006355">
    <property type="term" value="P:regulation of DNA-templated transcription"/>
    <property type="evidence" value="ECO:0007669"/>
    <property type="project" value="InterPro"/>
</dbReference>
<dbReference type="SUPFAM" id="SSF52540">
    <property type="entry name" value="P-loop containing nucleoside triphosphate hydrolases"/>
    <property type="match status" value="1"/>
</dbReference>
<dbReference type="InterPro" id="IPR027417">
    <property type="entry name" value="P-loop_NTPase"/>
</dbReference>
<dbReference type="GO" id="GO:0003677">
    <property type="term" value="F:DNA binding"/>
    <property type="evidence" value="ECO:0007669"/>
    <property type="project" value="InterPro"/>
</dbReference>
<dbReference type="PANTHER" id="PTHR45644">
    <property type="entry name" value="AAA ATPASE, PUTATIVE (AFU_ORTHOLOGUE AFUA_2G12920)-RELATED-RELATED"/>
    <property type="match status" value="1"/>
</dbReference>
<dbReference type="GO" id="GO:0005634">
    <property type="term" value="C:nucleus"/>
    <property type="evidence" value="ECO:0007669"/>
    <property type="project" value="InterPro"/>
</dbReference>
<dbReference type="InterPro" id="IPR041569">
    <property type="entry name" value="AAA_lid_3"/>
</dbReference>
<dbReference type="Gene3D" id="1.10.8.60">
    <property type="match status" value="1"/>
</dbReference>
<dbReference type="Pfam" id="PF06507">
    <property type="entry name" value="ARF_AD"/>
    <property type="match status" value="1"/>
</dbReference>
<evidence type="ECO:0000259" key="3">
    <source>
        <dbReference type="Pfam" id="PF06507"/>
    </source>
</evidence>
<protein>
    <submittedName>
        <fullName evidence="5">Protein MSP1-like</fullName>
    </submittedName>
</protein>
<dbReference type="GO" id="GO:0009725">
    <property type="term" value="P:response to hormone"/>
    <property type="evidence" value="ECO:0007669"/>
    <property type="project" value="InterPro"/>
</dbReference>
<organism evidence="5 6">
    <name type="scientific">Trifolium pratense</name>
    <name type="common">Red clover</name>
    <dbReference type="NCBI Taxonomy" id="57577"/>
    <lineage>
        <taxon>Eukaryota</taxon>
        <taxon>Viridiplantae</taxon>
        <taxon>Streptophyta</taxon>
        <taxon>Embryophyta</taxon>
        <taxon>Tracheophyta</taxon>
        <taxon>Spermatophyta</taxon>
        <taxon>Magnoliopsida</taxon>
        <taxon>eudicotyledons</taxon>
        <taxon>Gunneridae</taxon>
        <taxon>Pentapetalae</taxon>
        <taxon>rosids</taxon>
        <taxon>fabids</taxon>
        <taxon>Fabales</taxon>
        <taxon>Fabaceae</taxon>
        <taxon>Papilionoideae</taxon>
        <taxon>50 kb inversion clade</taxon>
        <taxon>NPAAA clade</taxon>
        <taxon>Hologalegina</taxon>
        <taxon>IRL clade</taxon>
        <taxon>Trifolieae</taxon>
        <taxon>Trifolium</taxon>
    </lineage>
</organism>
<sequence length="419" mass="48030">MGDRASSGYYAFPTVNLLKSEVDLSTPIQELFGLGQPRRHLLTTGWSVFVGAKKHHYPLIFKNAMTSQSEFIVSVNKYLEAQSHKLSVGMRFKMGFEGDEVPERRFSGTIVSVGEKTSTRWPDSKQRSFKIRLLQFYVPIEFHHTPPICQPQRNKRHRPIHTNSGAGLDASFIPVVMIHLNISRTKKFSAHLPSEFDLVQVIASHDQNYLSFYQAHKAPELVWIKREVDFSCSFEEADRWEVNYEDVKKTLNEVVILPMRRPQLFSHGNLLRWFGDAEKLTKALFSFASKLAPVIIFVDESAWCSWWGFRAGKQQEECEMSSWQPGIDGGQNIARESLFLVPLIDPLTLMMLIYVDLPDAANRVKILNMILAHEHLESGFSFEKFAYETEGYSGSDLKNLCVAAAYRPVQELPCLKFWE</sequence>
<dbReference type="AlphaFoldDB" id="A0A2K3NXU7"/>
<dbReference type="GO" id="GO:0005741">
    <property type="term" value="C:mitochondrial outer membrane"/>
    <property type="evidence" value="ECO:0007669"/>
    <property type="project" value="TreeGrafter"/>
</dbReference>
<comment type="caution">
    <text evidence="5">The sequence shown here is derived from an EMBL/GenBank/DDBJ whole genome shotgun (WGS) entry which is preliminary data.</text>
</comment>
<evidence type="ECO:0000256" key="1">
    <source>
        <dbReference type="ARBA" id="ARBA00022741"/>
    </source>
</evidence>
<feature type="domain" description="AAA ATPase AAA+ lid" evidence="4">
    <location>
        <begin position="380"/>
        <end position="411"/>
    </location>
</feature>
<dbReference type="Gene3D" id="2.30.30.1040">
    <property type="match status" value="1"/>
</dbReference>
<dbReference type="PANTHER" id="PTHR45644:SF56">
    <property type="entry name" value="AAA ATPASE, PUTATIVE (AFU_ORTHOLOGUE AFUA_2G12920)-RELATED"/>
    <property type="match status" value="1"/>
</dbReference>
<dbReference type="InterPro" id="IPR051701">
    <property type="entry name" value="Mito_OM_Translocase_MSP1"/>
</dbReference>
<keyword evidence="1" id="KW-0547">Nucleotide-binding</keyword>